<protein>
    <recommendedName>
        <fullName evidence="3">Nephrocystin 3-like N-terminal domain-containing protein</fullName>
    </recommendedName>
</protein>
<feature type="compositionally biased region" description="Polar residues" evidence="2">
    <location>
        <begin position="1"/>
        <end position="11"/>
    </location>
</feature>
<dbReference type="EMBL" id="NKCI01000102">
    <property type="protein sequence ID" value="RSL55360.1"/>
    <property type="molecule type" value="Genomic_DNA"/>
</dbReference>
<reference evidence="4 5" key="1">
    <citation type="submission" date="2017-06" db="EMBL/GenBank/DDBJ databases">
        <title>Comparative genomic analysis of Ambrosia Fusariam Clade fungi.</title>
        <authorList>
            <person name="Stajich J.E."/>
            <person name="Carrillo J."/>
            <person name="Kijimoto T."/>
            <person name="Eskalen A."/>
            <person name="O'Donnell K."/>
            <person name="Kasson M."/>
        </authorList>
    </citation>
    <scope>NUCLEOTIDE SEQUENCE [LARGE SCALE GENOMIC DNA]</scope>
    <source>
        <strain evidence="4 5">NRRL62584</strain>
    </source>
</reference>
<comment type="caution">
    <text evidence="4">The sequence shown here is derived from an EMBL/GenBank/DDBJ whole genome shotgun (WGS) entry which is preliminary data.</text>
</comment>
<evidence type="ECO:0000256" key="1">
    <source>
        <dbReference type="ARBA" id="ARBA00022737"/>
    </source>
</evidence>
<evidence type="ECO:0000256" key="2">
    <source>
        <dbReference type="SAM" id="MobiDB-lite"/>
    </source>
</evidence>
<feature type="domain" description="Nephrocystin 3-like N-terminal" evidence="3">
    <location>
        <begin position="398"/>
        <end position="574"/>
    </location>
</feature>
<dbReference type="AlphaFoldDB" id="A0A428PQT7"/>
<proteinExistence type="predicted"/>
<keyword evidence="5" id="KW-1185">Reference proteome</keyword>
<evidence type="ECO:0000259" key="3">
    <source>
        <dbReference type="Pfam" id="PF24883"/>
    </source>
</evidence>
<gene>
    <name evidence="4" type="ORF">CEP54_009402</name>
</gene>
<organism evidence="4 5">
    <name type="scientific">Fusarium duplospermum</name>
    <dbReference type="NCBI Taxonomy" id="1325734"/>
    <lineage>
        <taxon>Eukaryota</taxon>
        <taxon>Fungi</taxon>
        <taxon>Dikarya</taxon>
        <taxon>Ascomycota</taxon>
        <taxon>Pezizomycotina</taxon>
        <taxon>Sordariomycetes</taxon>
        <taxon>Hypocreomycetidae</taxon>
        <taxon>Hypocreales</taxon>
        <taxon>Nectriaceae</taxon>
        <taxon>Fusarium</taxon>
        <taxon>Fusarium solani species complex</taxon>
    </lineage>
</organism>
<keyword evidence="1" id="KW-0677">Repeat</keyword>
<feature type="region of interest" description="Disordered" evidence="2">
    <location>
        <begin position="1"/>
        <end position="20"/>
    </location>
</feature>
<name>A0A428PQT7_9HYPO</name>
<dbReference type="PANTHER" id="PTHR40619:SF3">
    <property type="entry name" value="FUNGAL STAND N-TERMINAL GOODBYE DOMAIN-CONTAINING PROTEIN"/>
    <property type="match status" value="1"/>
</dbReference>
<accession>A0A428PQT7</accession>
<evidence type="ECO:0000313" key="5">
    <source>
        <dbReference type="Proteomes" id="UP000288168"/>
    </source>
</evidence>
<dbReference type="OrthoDB" id="5419927at2759"/>
<dbReference type="PANTHER" id="PTHR40619">
    <property type="entry name" value="FUNGAL STAND N-TERMINAL GOODBYE DOMAIN-CONTAINING PROTEIN"/>
    <property type="match status" value="1"/>
</dbReference>
<dbReference type="STRING" id="1325734.A0A428PQT7"/>
<dbReference type="Pfam" id="PF24883">
    <property type="entry name" value="NPHP3_N"/>
    <property type="match status" value="1"/>
</dbReference>
<dbReference type="InterPro" id="IPR056884">
    <property type="entry name" value="NPHP3-like_N"/>
</dbReference>
<dbReference type="Proteomes" id="UP000288168">
    <property type="component" value="Unassembled WGS sequence"/>
</dbReference>
<sequence length="632" mass="70940">MDTKVAVSNNGRFPPGPGLPDPTLESLEEIWSSLVPGLQNELPVYGEAVGEFVNSQKAAVEEAEQRASQMRTSFVDILEKWDKEHDAKFEKVKSRWHGKLTKDNDSLIARVRADISKQHSWEDVLAALREAESHYSNKSGLKVVHTWFRKAADKSAVVEPYVNFIPNGTYTSVICAGLTFVLKACAAAKKFRDESFDLINRLPDKIDMVSQYSELYEGDLGLQSATYDLYSEILHAIMGLMYWLLKDHTFEFLRVLGLQSAYDPLKGRLEEVGKKSARVEEAVRLCDSKKLAEIGKGVDGIQQDFTALRNQFLEFVRVAYLNSKWFEQLLEAQKRTAALSQQKQPMAYISDQELLSLLLRRDSSDQESSQNVPLLKSTLDQVLRAGFRVDGSEQARTRWIMNDKSVGDWFQSTESRKLLVNGNHTLERIAPTSFFCSILVQSLKSIESIVVLAHFCGLNTARESEPSGDAGLLRDLTGQLIEQWRFGDLACLDQETVKKLKRESPKLPLKTQRRLLRTLITALPQDTPLFIFIDGINYNETEEFVYGTKKVVKDLCRLVVGEGVGAMVKVFVTSAVRAFDVNEYFEEDEAITIPKVVEENASGFIDKQFKSGLGAQVAKLRGSGSASRGYGS</sequence>
<evidence type="ECO:0000313" key="4">
    <source>
        <dbReference type="EMBL" id="RSL55360.1"/>
    </source>
</evidence>